<feature type="signal peptide" evidence="1">
    <location>
        <begin position="1"/>
        <end position="18"/>
    </location>
</feature>
<evidence type="ECO:0000256" key="1">
    <source>
        <dbReference type="SAM" id="SignalP"/>
    </source>
</evidence>
<keyword evidence="1" id="KW-0732">Signal</keyword>
<accession>A0A915E5H4</accession>
<proteinExistence type="predicted"/>
<organism evidence="2 3">
    <name type="scientific">Ditylenchus dipsaci</name>
    <dbReference type="NCBI Taxonomy" id="166011"/>
    <lineage>
        <taxon>Eukaryota</taxon>
        <taxon>Metazoa</taxon>
        <taxon>Ecdysozoa</taxon>
        <taxon>Nematoda</taxon>
        <taxon>Chromadorea</taxon>
        <taxon>Rhabditida</taxon>
        <taxon>Tylenchina</taxon>
        <taxon>Tylenchomorpha</taxon>
        <taxon>Sphaerularioidea</taxon>
        <taxon>Anguinidae</taxon>
        <taxon>Anguininae</taxon>
        <taxon>Ditylenchus</taxon>
    </lineage>
</organism>
<name>A0A915E5H4_9BILA</name>
<sequence length="235" mass="27221">MEALYFCYLAILIAVAHGAIIDGIAEKILERVCEYAFIKIDNVFFENEVRPVDCVLSNVSFFLLVPSDGKLPQKIMDMRLKLKEETLTHELIHYAQEYSLHAFYGFLQRRHEARCHCALWSDFDTWTHSYAQYDGPTMPDIFNFTLKIETSNCKESYSEVRTYFQLPKDSCQRKRLMTIMIMTPVYSFTRIDSFGGRQKVTTKAKTYTLIEGTEEGVKIPVHSCTFSVNLDLGEK</sequence>
<feature type="chain" id="PRO_5037180687" evidence="1">
    <location>
        <begin position="19"/>
        <end position="235"/>
    </location>
</feature>
<evidence type="ECO:0000313" key="2">
    <source>
        <dbReference type="Proteomes" id="UP000887574"/>
    </source>
</evidence>
<dbReference type="WBParaSite" id="jg26403">
    <property type="protein sequence ID" value="jg26403"/>
    <property type="gene ID" value="jg26403"/>
</dbReference>
<protein>
    <submittedName>
        <fullName evidence="3">Uncharacterized protein</fullName>
    </submittedName>
</protein>
<evidence type="ECO:0000313" key="3">
    <source>
        <dbReference type="WBParaSite" id="jg26403"/>
    </source>
</evidence>
<dbReference type="AlphaFoldDB" id="A0A915E5H4"/>
<keyword evidence="2" id="KW-1185">Reference proteome</keyword>
<reference evidence="3" key="1">
    <citation type="submission" date="2022-11" db="UniProtKB">
        <authorList>
            <consortium name="WormBaseParasite"/>
        </authorList>
    </citation>
    <scope>IDENTIFICATION</scope>
</reference>
<dbReference type="Proteomes" id="UP000887574">
    <property type="component" value="Unplaced"/>
</dbReference>